<gene>
    <name evidence="1" type="ORF">Back11_39530</name>
</gene>
<evidence type="ECO:0000313" key="1">
    <source>
        <dbReference type="EMBL" id="BBH22608.1"/>
    </source>
</evidence>
<protein>
    <submittedName>
        <fullName evidence="1">Uncharacterized protein</fullName>
    </submittedName>
</protein>
<dbReference type="Pfam" id="PF06124">
    <property type="entry name" value="DUF960"/>
    <property type="match status" value="1"/>
</dbReference>
<sequence>MFDKLKYVTDAVHAKIPVSIQLLLWAAIDTMIVNKRDYLQVFNIKSIYQEGVFKLCIVHTQEEPNYVKEHSTVISVQINEKLYVIDIGPYSTMLLAIEYCYPPL</sequence>
<dbReference type="Gene3D" id="3.10.450.150">
    <property type="entry name" value="enterococcus faecalis protein"/>
    <property type="match status" value="1"/>
</dbReference>
<dbReference type="KEGG" id="pbk:Back11_39530"/>
<accession>A0A3G9JF19</accession>
<dbReference type="OrthoDB" id="1756859at2"/>
<reference evidence="1 2" key="1">
    <citation type="submission" date="2018-11" db="EMBL/GenBank/DDBJ databases">
        <title>Complete genome sequence of Paenibacillus baekrokdamisoli strain KCTC 33723.</title>
        <authorList>
            <person name="Kang S.W."/>
            <person name="Lee K.C."/>
            <person name="Kim K.K."/>
            <person name="Kim J.S."/>
            <person name="Kim D.S."/>
            <person name="Ko S.H."/>
            <person name="Yang S.H."/>
            <person name="Lee J.S."/>
        </authorList>
    </citation>
    <scope>NUCLEOTIDE SEQUENCE [LARGE SCALE GENOMIC DNA]</scope>
    <source>
        <strain evidence="1 2">KCTC 33723</strain>
    </source>
</reference>
<keyword evidence="2" id="KW-1185">Reference proteome</keyword>
<dbReference type="EMBL" id="AP019308">
    <property type="protein sequence ID" value="BBH22608.1"/>
    <property type="molecule type" value="Genomic_DNA"/>
</dbReference>
<dbReference type="AlphaFoldDB" id="A0A3G9JF19"/>
<organism evidence="1 2">
    <name type="scientific">Paenibacillus baekrokdamisoli</name>
    <dbReference type="NCBI Taxonomy" id="1712516"/>
    <lineage>
        <taxon>Bacteria</taxon>
        <taxon>Bacillati</taxon>
        <taxon>Bacillota</taxon>
        <taxon>Bacilli</taxon>
        <taxon>Bacillales</taxon>
        <taxon>Paenibacillaceae</taxon>
        <taxon>Paenibacillus</taxon>
    </lineage>
</organism>
<dbReference type="RefSeq" id="WP_125660971.1">
    <property type="nucleotide sequence ID" value="NZ_AP019308.1"/>
</dbReference>
<dbReference type="Proteomes" id="UP000275368">
    <property type="component" value="Chromosome"/>
</dbReference>
<name>A0A3G9JF19_9BACL</name>
<proteinExistence type="predicted"/>
<dbReference type="InterPro" id="IPR009303">
    <property type="entry name" value="DUF960"/>
</dbReference>
<evidence type="ECO:0000313" key="2">
    <source>
        <dbReference type="Proteomes" id="UP000275368"/>
    </source>
</evidence>